<keyword evidence="3" id="KW-0326">Glycosidase</keyword>
<dbReference type="CDD" id="cd04083">
    <property type="entry name" value="CBM35_Lmo2446-like"/>
    <property type="match status" value="2"/>
</dbReference>
<dbReference type="SUPFAM" id="SSF51011">
    <property type="entry name" value="Glycosyl hydrolase domain"/>
    <property type="match status" value="1"/>
</dbReference>
<evidence type="ECO:0000256" key="2">
    <source>
        <dbReference type="ARBA" id="ARBA00022729"/>
    </source>
</evidence>
<keyword evidence="3 6" id="KW-0378">Hydrolase</keyword>
<dbReference type="SUPFAM" id="SSF51445">
    <property type="entry name" value="(Trans)glycosidases"/>
    <property type="match status" value="1"/>
</dbReference>
<dbReference type="InterPro" id="IPR006584">
    <property type="entry name" value="Cellulose-bd_IV"/>
</dbReference>
<dbReference type="InterPro" id="IPR017853">
    <property type="entry name" value="GH"/>
</dbReference>
<name>A0ABP6YU15_9ACTN</name>
<dbReference type="CDD" id="cd06595">
    <property type="entry name" value="GH31_u1"/>
    <property type="match status" value="1"/>
</dbReference>
<dbReference type="Proteomes" id="UP001501074">
    <property type="component" value="Unassembled WGS sequence"/>
</dbReference>
<dbReference type="Gene3D" id="2.60.120.260">
    <property type="entry name" value="Galactose-binding domain-like"/>
    <property type="match status" value="2"/>
</dbReference>
<sequence length="941" mass="100279">MQNDEMPGQGRSRLLLALGLTVVLLAPVPSAQAAQAAQAAERAPDRSVVTSGPARFQVLSPTLIRTEFAGDAKFVDAGTFNVVGRSKFTPPRFTTRTGNGWLTIDTGEMTLRYRTGSGAFTADNLRVELTAGRQSVQGAPWAGQGAVACAFGSLCEAEALSLDGLARATDHSGYTGGGFAAGYEAPGSSLRFSVNAPGSGTFRLAVRYANDRGGDGQVADRTLRVVVDGDAGQQFTLAPTGSWDTWAVVDVPVTLSAGRHEVTIVRGPAESGQVNVDSLAVTETGAAYPSPSVPAPEPCAFGTVCEADTGVLAGGAKIADDHNGYSGKGFVAGMERVESSDTITVTGVPKAGKYRLQLRYANAKAGSQPVQTRTVAVRVGGATASTIDLKATSGWDHWRTVTAPVTLAAGTNTVELGCPAADSCHVNIDTVALTRVGETLLMPHAPLGGYRRGLDGVNGDAKSTPGILYQDGWSLLDDTASALWNPAAKKVTQRASHTGGYQDGYVFGYGRDYATGLSDLSRLTGPTLTLPKWAYGVWYAEYYDRTASEFQDIVKRFQKEKVPLDVLVVDTDFKKPDRWNGWSIDETRFPDPKGFNDWLHAQGLHTTWNIHPSILGSDPKFAAAQARAKGRLKRTGCNGGADCYSFDWGDPDQLAAYLDLHDDIEKQGVDFWWLDWCCDASSSSLPGVTPDAWINQQYAERNGFAFSRAYGSLSAGGYSNPASVATGPWADKRTTLHFTGDTLSTWETLQAQVGYTPGESVATGLAAISHDIGGHTGGLQEPGSEPGSTKLPDDLYARWVQLGTFQPIDRLHSNHSDRLPWQYGPAAQASAEKFLKLRKKLQPYTYAAAQEATRTGTPIVRPLYLAYPGEQEAYASAGSEYLYGPDLLVAPVTTAGTSATTTVWFPPGSTWKDWFTGKKYKGGSTAQITTGLDTMPVFVKS</sequence>
<dbReference type="RefSeq" id="WP_231485341.1">
    <property type="nucleotide sequence ID" value="NZ_BAAAZO010000001.1"/>
</dbReference>
<evidence type="ECO:0000313" key="7">
    <source>
        <dbReference type="Proteomes" id="UP001501074"/>
    </source>
</evidence>
<dbReference type="InterPro" id="IPR000322">
    <property type="entry name" value="Glyco_hydro_31_TIM"/>
</dbReference>
<reference evidence="7" key="1">
    <citation type="journal article" date="2019" name="Int. J. Syst. Evol. Microbiol.">
        <title>The Global Catalogue of Microorganisms (GCM) 10K type strain sequencing project: providing services to taxonomists for standard genome sequencing and annotation.</title>
        <authorList>
            <consortium name="The Broad Institute Genomics Platform"/>
            <consortium name="The Broad Institute Genome Sequencing Center for Infectious Disease"/>
            <person name="Wu L."/>
            <person name="Ma J."/>
        </authorList>
    </citation>
    <scope>NUCLEOTIDE SEQUENCE [LARGE SCALE GENOMIC DNA]</scope>
    <source>
        <strain evidence="7">JCM 16902</strain>
    </source>
</reference>
<evidence type="ECO:0000256" key="1">
    <source>
        <dbReference type="ARBA" id="ARBA00007806"/>
    </source>
</evidence>
<dbReference type="SUPFAM" id="SSF49785">
    <property type="entry name" value="Galactose-binding domain-like"/>
    <property type="match status" value="2"/>
</dbReference>
<dbReference type="InterPro" id="IPR051816">
    <property type="entry name" value="Glycosyl_Hydrolase_31"/>
</dbReference>
<dbReference type="Pfam" id="PF01055">
    <property type="entry name" value="Glyco_hydro_31_2nd"/>
    <property type="match status" value="1"/>
</dbReference>
<comment type="caution">
    <text evidence="6">The sequence shown here is derived from an EMBL/GenBank/DDBJ whole genome shotgun (WGS) entry which is preliminary data.</text>
</comment>
<dbReference type="PROSITE" id="PS51175">
    <property type="entry name" value="CBM6"/>
    <property type="match status" value="2"/>
</dbReference>
<feature type="domain" description="CBM6" evidence="5">
    <location>
        <begin position="303"/>
        <end position="434"/>
    </location>
</feature>
<dbReference type="GO" id="GO:0016787">
    <property type="term" value="F:hydrolase activity"/>
    <property type="evidence" value="ECO:0007669"/>
    <property type="project" value="UniProtKB-KW"/>
</dbReference>
<evidence type="ECO:0000256" key="3">
    <source>
        <dbReference type="RuleBase" id="RU361185"/>
    </source>
</evidence>
<organism evidence="6 7">
    <name type="scientific">Kineosporia mesophila</name>
    <dbReference type="NCBI Taxonomy" id="566012"/>
    <lineage>
        <taxon>Bacteria</taxon>
        <taxon>Bacillati</taxon>
        <taxon>Actinomycetota</taxon>
        <taxon>Actinomycetes</taxon>
        <taxon>Kineosporiales</taxon>
        <taxon>Kineosporiaceae</taxon>
        <taxon>Kineosporia</taxon>
    </lineage>
</organism>
<keyword evidence="7" id="KW-1185">Reference proteome</keyword>
<feature type="chain" id="PRO_5045986852" evidence="4">
    <location>
        <begin position="34"/>
        <end position="941"/>
    </location>
</feature>
<evidence type="ECO:0000313" key="6">
    <source>
        <dbReference type="EMBL" id="GAA3590013.1"/>
    </source>
</evidence>
<dbReference type="Gene3D" id="3.20.20.80">
    <property type="entry name" value="Glycosidases"/>
    <property type="match status" value="1"/>
</dbReference>
<comment type="similarity">
    <text evidence="1 3">Belongs to the glycosyl hydrolase 31 family.</text>
</comment>
<evidence type="ECO:0000256" key="4">
    <source>
        <dbReference type="SAM" id="SignalP"/>
    </source>
</evidence>
<dbReference type="Pfam" id="PF03422">
    <property type="entry name" value="CBM_6"/>
    <property type="match status" value="2"/>
</dbReference>
<accession>A0ABP6YU15</accession>
<dbReference type="Pfam" id="PF21365">
    <property type="entry name" value="Glyco_hydro_31_3rd"/>
    <property type="match status" value="1"/>
</dbReference>
<dbReference type="InterPro" id="IPR005084">
    <property type="entry name" value="CBM6"/>
</dbReference>
<dbReference type="Gene3D" id="2.60.40.1180">
    <property type="entry name" value="Golgi alpha-mannosidase II"/>
    <property type="match status" value="1"/>
</dbReference>
<dbReference type="SMART" id="SM00606">
    <property type="entry name" value="CBD_IV"/>
    <property type="match status" value="2"/>
</dbReference>
<dbReference type="EMBL" id="BAAAZO010000001">
    <property type="protein sequence ID" value="GAA3590013.1"/>
    <property type="molecule type" value="Genomic_DNA"/>
</dbReference>
<dbReference type="InterPro" id="IPR008979">
    <property type="entry name" value="Galactose-bd-like_sf"/>
</dbReference>
<protein>
    <submittedName>
        <fullName evidence="6">Glycoside hydrolase family 31 protein</fullName>
    </submittedName>
</protein>
<feature type="signal peptide" evidence="4">
    <location>
        <begin position="1"/>
        <end position="33"/>
    </location>
</feature>
<proteinExistence type="inferred from homology"/>
<gene>
    <name evidence="6" type="ORF">GCM10022223_00610</name>
</gene>
<dbReference type="PANTHER" id="PTHR43863">
    <property type="entry name" value="HYDROLASE, PUTATIVE (AFU_ORTHOLOGUE AFUA_1G03140)-RELATED"/>
    <property type="match status" value="1"/>
</dbReference>
<dbReference type="InterPro" id="IPR048395">
    <property type="entry name" value="Glyco_hydro_31_C"/>
</dbReference>
<dbReference type="PANTHER" id="PTHR43863:SF2">
    <property type="entry name" value="MALTASE-GLUCOAMYLASE"/>
    <property type="match status" value="1"/>
</dbReference>
<evidence type="ECO:0000259" key="5">
    <source>
        <dbReference type="PROSITE" id="PS51175"/>
    </source>
</evidence>
<feature type="domain" description="CBM6" evidence="5">
    <location>
        <begin position="153"/>
        <end position="282"/>
    </location>
</feature>
<keyword evidence="2 4" id="KW-0732">Signal</keyword>
<dbReference type="InterPro" id="IPR013780">
    <property type="entry name" value="Glyco_hydro_b"/>
</dbReference>